<gene>
    <name evidence="3" type="ORF">AUC71_13655</name>
</gene>
<dbReference type="AlphaFoldDB" id="A0A1E3WA91"/>
<name>A0A1E3WA91_9HYPH</name>
<evidence type="ECO:0000256" key="1">
    <source>
        <dbReference type="SAM" id="Phobius"/>
    </source>
</evidence>
<dbReference type="EMBL" id="LPWD01000240">
    <property type="protein sequence ID" value="ODS02745.1"/>
    <property type="molecule type" value="Genomic_DNA"/>
</dbReference>
<keyword evidence="1" id="KW-0472">Membrane</keyword>
<organism evidence="3 4">
    <name type="scientific">Methyloceanibacter marginalis</name>
    <dbReference type="NCBI Taxonomy" id="1774971"/>
    <lineage>
        <taxon>Bacteria</taxon>
        <taxon>Pseudomonadati</taxon>
        <taxon>Pseudomonadota</taxon>
        <taxon>Alphaproteobacteria</taxon>
        <taxon>Hyphomicrobiales</taxon>
        <taxon>Hyphomicrobiaceae</taxon>
        <taxon>Methyloceanibacter</taxon>
    </lineage>
</organism>
<comment type="caution">
    <text evidence="3">The sequence shown here is derived from an EMBL/GenBank/DDBJ whole genome shotgun (WGS) entry which is preliminary data.</text>
</comment>
<protein>
    <recommendedName>
        <fullName evidence="2">TadE-like domain-containing protein</fullName>
    </recommendedName>
</protein>
<evidence type="ECO:0000313" key="3">
    <source>
        <dbReference type="EMBL" id="ODS02745.1"/>
    </source>
</evidence>
<feature type="transmembrane region" description="Helical" evidence="1">
    <location>
        <begin position="12"/>
        <end position="29"/>
    </location>
</feature>
<keyword evidence="1" id="KW-0812">Transmembrane</keyword>
<dbReference type="Pfam" id="PF07811">
    <property type="entry name" value="TadE"/>
    <property type="match status" value="1"/>
</dbReference>
<dbReference type="Proteomes" id="UP000095042">
    <property type="component" value="Unassembled WGS sequence"/>
</dbReference>
<evidence type="ECO:0000313" key="4">
    <source>
        <dbReference type="Proteomes" id="UP000095042"/>
    </source>
</evidence>
<dbReference type="InterPro" id="IPR012495">
    <property type="entry name" value="TadE-like_dom"/>
</dbReference>
<sequence length="178" mass="19171">MRRMGRDRRGVSAIEFALIVPALILLYVGTVEIGNALTVYRRTAQVAATAADLTAQVRAVTKDDIEDIQAAASSILTPYSTDPLKIVLSSVVADDENNGKVDWSCASKGGARANNSSYNVPAGLTEPDSSVIVAEIKYTFTPLLGLTTIFSPGSFDMTRTFYTRPRRSMKVTKTDNGC</sequence>
<dbReference type="RefSeq" id="WP_244500876.1">
    <property type="nucleotide sequence ID" value="NZ_LPWD01000240.1"/>
</dbReference>
<keyword evidence="4" id="KW-1185">Reference proteome</keyword>
<proteinExistence type="predicted"/>
<accession>A0A1E3WA91</accession>
<keyword evidence="1" id="KW-1133">Transmembrane helix</keyword>
<feature type="domain" description="TadE-like" evidence="2">
    <location>
        <begin position="10"/>
        <end position="51"/>
    </location>
</feature>
<reference evidence="3 4" key="1">
    <citation type="journal article" date="2016" name="Environ. Microbiol.">
        <title>New Methyloceanibacter diversity from North Sea sediments includes methanotroph containing solely the soluble methane monooxygenase.</title>
        <authorList>
            <person name="Vekeman B."/>
            <person name="Kerckhof F.M."/>
            <person name="Cremers G."/>
            <person name="de Vos P."/>
            <person name="Vandamme P."/>
            <person name="Boon N."/>
            <person name="Op den Camp H.J."/>
            <person name="Heylen K."/>
        </authorList>
    </citation>
    <scope>NUCLEOTIDE SEQUENCE [LARGE SCALE GENOMIC DNA]</scope>
    <source>
        <strain evidence="3 4">R-67177</strain>
    </source>
</reference>
<evidence type="ECO:0000259" key="2">
    <source>
        <dbReference type="Pfam" id="PF07811"/>
    </source>
</evidence>